<reference evidence="2 3" key="1">
    <citation type="submission" date="2017-03" db="EMBL/GenBank/DDBJ databases">
        <title>Isolation of Levoglucosan Utilizing Bacteria.</title>
        <authorList>
            <person name="Arya A.S."/>
        </authorList>
    </citation>
    <scope>NUCLEOTIDE SEQUENCE [LARGE SCALE GENOMIC DNA]</scope>
    <source>
        <strain evidence="2 3">MEC069</strain>
    </source>
</reference>
<dbReference type="OrthoDB" id="384721at2"/>
<dbReference type="Proteomes" id="UP000298246">
    <property type="component" value="Unassembled WGS sequence"/>
</dbReference>
<dbReference type="GO" id="GO:0006629">
    <property type="term" value="P:lipid metabolic process"/>
    <property type="evidence" value="ECO:0007669"/>
    <property type="project" value="InterPro"/>
</dbReference>
<accession>A0A4Y8Q0S5</accession>
<dbReference type="PROSITE" id="PS51704">
    <property type="entry name" value="GP_PDE"/>
    <property type="match status" value="1"/>
</dbReference>
<evidence type="ECO:0000259" key="1">
    <source>
        <dbReference type="PROSITE" id="PS51704"/>
    </source>
</evidence>
<keyword evidence="3" id="KW-1185">Reference proteome</keyword>
<dbReference type="Pfam" id="PF03009">
    <property type="entry name" value="GDPD"/>
    <property type="match status" value="1"/>
</dbReference>
<dbReference type="EMBL" id="MYFO01000014">
    <property type="protein sequence ID" value="TFE87249.1"/>
    <property type="molecule type" value="Genomic_DNA"/>
</dbReference>
<comment type="caution">
    <text evidence="2">The sequence shown here is derived from an EMBL/GenBank/DDBJ whole genome shotgun (WGS) entry which is preliminary data.</text>
</comment>
<dbReference type="SUPFAM" id="SSF51695">
    <property type="entry name" value="PLC-like phosphodiesterases"/>
    <property type="match status" value="1"/>
</dbReference>
<dbReference type="InterPro" id="IPR030395">
    <property type="entry name" value="GP_PDE_dom"/>
</dbReference>
<proteinExistence type="predicted"/>
<name>A0A4Y8Q0S5_9BACL</name>
<dbReference type="RefSeq" id="WP_134753270.1">
    <property type="nucleotide sequence ID" value="NZ_MYFO02000002.1"/>
</dbReference>
<dbReference type="InterPro" id="IPR017946">
    <property type="entry name" value="PLC-like_Pdiesterase_TIM-brl"/>
</dbReference>
<dbReference type="AlphaFoldDB" id="A0A4Y8Q0S5"/>
<gene>
    <name evidence="2" type="ORF">B5M42_12430</name>
</gene>
<evidence type="ECO:0000313" key="3">
    <source>
        <dbReference type="Proteomes" id="UP000298246"/>
    </source>
</evidence>
<protein>
    <submittedName>
        <fullName evidence="2">Glycerophosphodiester phosphodiesterase</fullName>
    </submittedName>
</protein>
<sequence length="247" mass="26637">MSSTIKRPLVIGHRGAAGEAPENTLASFRLALAQGADGLELDVHLSNDGEIVVCHDATLDRTTDGSGRIGELRLEEIRRCDAGAWFHESFRGERVPVLAEVLELTPPGVLLNIEVKDAEGSAGAIIDPLLERVNRQGRLRDVVFSSFDHKCMRELKRREPTARIGLLYAANLADHAGYAALLGVAVHSLHPDYRLIGRDDVAAAVAAGLCVYPYTVNRIEALRDMIACGVTGIITDFPARLAALLDG</sequence>
<dbReference type="PANTHER" id="PTHR46211">
    <property type="entry name" value="GLYCEROPHOSPHORYL DIESTER PHOSPHODIESTERASE"/>
    <property type="match status" value="1"/>
</dbReference>
<dbReference type="PANTHER" id="PTHR46211:SF1">
    <property type="entry name" value="GLYCEROPHOSPHODIESTER PHOSPHODIESTERASE, CYTOPLASMIC"/>
    <property type="match status" value="1"/>
</dbReference>
<dbReference type="Gene3D" id="3.20.20.190">
    <property type="entry name" value="Phosphatidylinositol (PI) phosphodiesterase"/>
    <property type="match status" value="1"/>
</dbReference>
<evidence type="ECO:0000313" key="2">
    <source>
        <dbReference type="EMBL" id="TFE87249.1"/>
    </source>
</evidence>
<organism evidence="2 3">
    <name type="scientific">Paenibacillus athensensis</name>
    <dbReference type="NCBI Taxonomy" id="1967502"/>
    <lineage>
        <taxon>Bacteria</taxon>
        <taxon>Bacillati</taxon>
        <taxon>Bacillota</taxon>
        <taxon>Bacilli</taxon>
        <taxon>Bacillales</taxon>
        <taxon>Paenibacillaceae</taxon>
        <taxon>Paenibacillus</taxon>
    </lineage>
</organism>
<dbReference type="GO" id="GO:0008081">
    <property type="term" value="F:phosphoric diester hydrolase activity"/>
    <property type="evidence" value="ECO:0007669"/>
    <property type="project" value="InterPro"/>
</dbReference>
<feature type="domain" description="GP-PDE" evidence="1">
    <location>
        <begin position="8"/>
        <end position="245"/>
    </location>
</feature>